<comment type="caution">
    <text evidence="1">The sequence shown here is derived from an EMBL/GenBank/DDBJ whole genome shotgun (WGS) entry which is preliminary data.</text>
</comment>
<dbReference type="Proteomes" id="UP001501742">
    <property type="component" value="Unassembled WGS sequence"/>
</dbReference>
<keyword evidence="2" id="KW-1185">Reference proteome</keyword>
<evidence type="ECO:0000313" key="1">
    <source>
        <dbReference type="EMBL" id="GAA1493206.1"/>
    </source>
</evidence>
<protein>
    <submittedName>
        <fullName evidence="1">Uncharacterized protein</fullName>
    </submittedName>
</protein>
<reference evidence="2" key="1">
    <citation type="journal article" date="2019" name="Int. J. Syst. Evol. Microbiol.">
        <title>The Global Catalogue of Microorganisms (GCM) 10K type strain sequencing project: providing services to taxonomists for standard genome sequencing and annotation.</title>
        <authorList>
            <consortium name="The Broad Institute Genomics Platform"/>
            <consortium name="The Broad Institute Genome Sequencing Center for Infectious Disease"/>
            <person name="Wu L."/>
            <person name="Ma J."/>
        </authorList>
    </citation>
    <scope>NUCLEOTIDE SEQUENCE [LARGE SCALE GENOMIC DNA]</scope>
    <source>
        <strain evidence="2">JCM 12140</strain>
    </source>
</reference>
<proteinExistence type="predicted"/>
<dbReference type="EMBL" id="BAAAJX010000005">
    <property type="protein sequence ID" value="GAA1493206.1"/>
    <property type="molecule type" value="Genomic_DNA"/>
</dbReference>
<organism evidence="1 2">
    <name type="scientific">Curtobacterium herbarum</name>
    <dbReference type="NCBI Taxonomy" id="150122"/>
    <lineage>
        <taxon>Bacteria</taxon>
        <taxon>Bacillati</taxon>
        <taxon>Actinomycetota</taxon>
        <taxon>Actinomycetes</taxon>
        <taxon>Micrococcales</taxon>
        <taxon>Microbacteriaceae</taxon>
        <taxon>Curtobacterium</taxon>
    </lineage>
</organism>
<gene>
    <name evidence="1" type="ORF">GCM10009627_15520</name>
</gene>
<sequence length="74" mass="7723">MVHNHPAPVDVEAEDVATGRRGVRLDLVAVRPSPHARGGTEGPRVAEAELELTSAEGPCILHAGGCNFADMLVV</sequence>
<accession>A0ABP4K2X1</accession>
<name>A0ABP4K2X1_9MICO</name>
<evidence type="ECO:0000313" key="2">
    <source>
        <dbReference type="Proteomes" id="UP001501742"/>
    </source>
</evidence>